<evidence type="ECO:0000313" key="3">
    <source>
        <dbReference type="Proteomes" id="UP000000709"/>
    </source>
</evidence>
<dbReference type="RefSeq" id="XP_007377545.1">
    <property type="nucleotide sequence ID" value="XM_007377483.1"/>
</dbReference>
<accession>G3AUL8</accession>
<gene>
    <name evidence="2" type="ORF">SPAPADRAFT_68654</name>
</gene>
<proteinExistence type="predicted"/>
<protein>
    <submittedName>
        <fullName evidence="2">Uncharacterized protein</fullName>
    </submittedName>
</protein>
<evidence type="ECO:0000256" key="1">
    <source>
        <dbReference type="SAM" id="MobiDB-lite"/>
    </source>
</evidence>
<dbReference type="InParanoid" id="G3AUL8"/>
<feature type="compositionally biased region" description="Acidic residues" evidence="1">
    <location>
        <begin position="97"/>
        <end position="112"/>
    </location>
</feature>
<evidence type="ECO:0000313" key="2">
    <source>
        <dbReference type="EMBL" id="EGW30574.1"/>
    </source>
</evidence>
<dbReference type="AlphaFoldDB" id="G3AUL8"/>
<sequence>MAFVFNHEQLMNLDEKSRGEFLQIQSDIQELEQAVIERLRHFPDPHLFGTNCPLKEKINNLKKDERNQRIRINGIILKNKLMSGFKWNEKNKHTDEANDDEKISDEDIEYEFTPESNGSPLSKVVSWGKYLDIKRARSRDRSIATEFSPR</sequence>
<dbReference type="EMBL" id="GL996505">
    <property type="protein sequence ID" value="EGW30574.1"/>
    <property type="molecule type" value="Genomic_DNA"/>
</dbReference>
<dbReference type="KEGG" id="spaa:SPAPADRAFT_68654"/>
<reference evidence="2 3" key="1">
    <citation type="journal article" date="2011" name="Proc. Natl. Acad. Sci. U.S.A.">
        <title>Comparative genomics of xylose-fermenting fungi for enhanced biofuel production.</title>
        <authorList>
            <person name="Wohlbach D.J."/>
            <person name="Kuo A."/>
            <person name="Sato T.K."/>
            <person name="Potts K.M."/>
            <person name="Salamov A.A."/>
            <person name="LaButti K.M."/>
            <person name="Sun H."/>
            <person name="Clum A."/>
            <person name="Pangilinan J.L."/>
            <person name="Lindquist E.A."/>
            <person name="Lucas S."/>
            <person name="Lapidus A."/>
            <person name="Jin M."/>
            <person name="Gunawan C."/>
            <person name="Balan V."/>
            <person name="Dale B.E."/>
            <person name="Jeffries T.W."/>
            <person name="Zinkel R."/>
            <person name="Barry K.W."/>
            <person name="Grigoriev I.V."/>
            <person name="Gasch A.P."/>
        </authorList>
    </citation>
    <scope>NUCLEOTIDE SEQUENCE [LARGE SCALE GENOMIC DNA]</scope>
    <source>
        <strain evidence="3">NRRL Y-27907 / 11-Y1</strain>
    </source>
</reference>
<name>G3AUL8_SPAPN</name>
<dbReference type="Proteomes" id="UP000000709">
    <property type="component" value="Unassembled WGS sequence"/>
</dbReference>
<organism evidence="3">
    <name type="scientific">Spathaspora passalidarum (strain NRRL Y-27907 / 11-Y1)</name>
    <dbReference type="NCBI Taxonomy" id="619300"/>
    <lineage>
        <taxon>Eukaryota</taxon>
        <taxon>Fungi</taxon>
        <taxon>Dikarya</taxon>
        <taxon>Ascomycota</taxon>
        <taxon>Saccharomycotina</taxon>
        <taxon>Pichiomycetes</taxon>
        <taxon>Debaryomycetaceae</taxon>
        <taxon>Spathaspora</taxon>
    </lineage>
</organism>
<dbReference type="HOGENOM" id="CLU_1741718_0_0_1"/>
<dbReference type="GeneID" id="18875229"/>
<keyword evidence="3" id="KW-1185">Reference proteome</keyword>
<feature type="region of interest" description="Disordered" evidence="1">
    <location>
        <begin position="91"/>
        <end position="121"/>
    </location>
</feature>